<evidence type="ECO:0000256" key="1">
    <source>
        <dbReference type="ARBA" id="ARBA00005859"/>
    </source>
</evidence>
<dbReference type="CDD" id="cd00553">
    <property type="entry name" value="NAD_synthase"/>
    <property type="match status" value="1"/>
</dbReference>
<dbReference type="GO" id="GO:0005524">
    <property type="term" value="F:ATP binding"/>
    <property type="evidence" value="ECO:0007669"/>
    <property type="project" value="UniProtKB-UniRule"/>
</dbReference>
<dbReference type="KEGG" id="emo:DM558_03155"/>
<evidence type="ECO:0000256" key="10">
    <source>
        <dbReference type="RuleBase" id="RU003812"/>
    </source>
</evidence>
<dbReference type="RefSeq" id="WP_127162013.1">
    <property type="nucleotide sequence ID" value="NZ_CP029822.1"/>
</dbReference>
<evidence type="ECO:0000256" key="8">
    <source>
        <dbReference type="HAMAP-Rule" id="MF_00193"/>
    </source>
</evidence>
<evidence type="ECO:0000256" key="4">
    <source>
        <dbReference type="ARBA" id="ARBA00022741"/>
    </source>
</evidence>
<evidence type="ECO:0000256" key="9">
    <source>
        <dbReference type="RuleBase" id="RU003811"/>
    </source>
</evidence>
<evidence type="ECO:0000256" key="7">
    <source>
        <dbReference type="ARBA" id="ARBA00023027"/>
    </source>
</evidence>
<reference evidence="13" key="1">
    <citation type="submission" date="2018-06" db="EMBL/GenBank/DDBJ databases">
        <title>Complete genome of Pseudomonas insecticola strain QZS01.</title>
        <authorList>
            <person name="Wang J."/>
            <person name="Su Q."/>
        </authorList>
    </citation>
    <scope>NUCLEOTIDE SEQUENCE [LARGE SCALE GENOMIC DNA]</scope>
    <source>
        <strain evidence="13">QZS01</strain>
    </source>
</reference>
<dbReference type="PANTHER" id="PTHR23090:SF7">
    <property type="entry name" value="NH(3)-DEPENDENT NAD(+) SYNTHETASE"/>
    <property type="match status" value="1"/>
</dbReference>
<sequence>MANSLEIQQTIAQALNVCPPFKTEQEMITELKRRIQFLKDTLKQSGLKVYVLGISGGVDSLTAGMMTQRAINELREEMGDSAYRFIAVRLPYKQQADEAEAMQSIEVIAPDGCEIINIAPSVEGMVSSVHALQTVAEAKRDFVIGNIKARERMVAQYAVAGTYDGLVIGTDHAAEAVMGFYTKFGDGAFDIGPLIGLVKNQVRAFAHYLGAPDYLVNKVPTADLEDLKPGLPDEVAHGVSYDDIDAFLHGKSVSSDIFKKIVDTYHKSMHKRKLPIGP</sequence>
<organism evidence="12 13">
    <name type="scientific">Entomomonas moraniae</name>
    <dbReference type="NCBI Taxonomy" id="2213226"/>
    <lineage>
        <taxon>Bacteria</taxon>
        <taxon>Pseudomonadati</taxon>
        <taxon>Pseudomonadota</taxon>
        <taxon>Gammaproteobacteria</taxon>
        <taxon>Pseudomonadales</taxon>
        <taxon>Pseudomonadaceae</taxon>
        <taxon>Entomomonas</taxon>
    </lineage>
</organism>
<dbReference type="SUPFAM" id="SSF52402">
    <property type="entry name" value="Adenine nucleotide alpha hydrolases-like"/>
    <property type="match status" value="1"/>
</dbReference>
<dbReference type="GO" id="GO:0004359">
    <property type="term" value="F:glutaminase activity"/>
    <property type="evidence" value="ECO:0007669"/>
    <property type="project" value="InterPro"/>
</dbReference>
<comment type="function">
    <text evidence="8">Catalyzes the ATP-dependent amidation of deamido-NAD to form NAD. Uses ammonia as a nitrogen source.</text>
</comment>
<evidence type="ECO:0000313" key="12">
    <source>
        <dbReference type="EMBL" id="AZS49838.1"/>
    </source>
</evidence>
<dbReference type="GO" id="GO:0005737">
    <property type="term" value="C:cytoplasm"/>
    <property type="evidence" value="ECO:0007669"/>
    <property type="project" value="InterPro"/>
</dbReference>
<keyword evidence="4 8" id="KW-0547">Nucleotide-binding</keyword>
<comment type="subunit">
    <text evidence="8">Homodimer.</text>
</comment>
<dbReference type="EC" id="6.3.1.5" evidence="8 10"/>
<dbReference type="UniPathway" id="UPA00253">
    <property type="reaction ID" value="UER00333"/>
</dbReference>
<feature type="binding site" description="in other chain" evidence="8">
    <location>
        <begin position="270"/>
        <end position="271"/>
    </location>
    <ligand>
        <name>deamido-NAD(+)</name>
        <dbReference type="ChEBI" id="CHEBI:58437"/>
        <note>ligand shared between two neighboring subunits</note>
    </ligand>
</feature>
<keyword evidence="13" id="KW-1185">Reference proteome</keyword>
<dbReference type="GO" id="GO:0008795">
    <property type="term" value="F:NAD+ synthase activity"/>
    <property type="evidence" value="ECO:0007669"/>
    <property type="project" value="UniProtKB-UniRule"/>
</dbReference>
<dbReference type="EMBL" id="CP029822">
    <property type="protein sequence ID" value="AZS49838.1"/>
    <property type="molecule type" value="Genomic_DNA"/>
</dbReference>
<protein>
    <recommendedName>
        <fullName evidence="8 10">NH(3)-dependent NAD(+) synthetase</fullName>
        <ecNumber evidence="8 10">6.3.1.5</ecNumber>
    </recommendedName>
</protein>
<dbReference type="HAMAP" id="MF_00193">
    <property type="entry name" value="NadE_ammonia_dep"/>
    <property type="match status" value="1"/>
</dbReference>
<comment type="pathway">
    <text evidence="8">Cofactor biosynthesis; NAD(+) biosynthesis; NAD(+) from deamido-NAD(+) (ammonia route): step 1/1.</text>
</comment>
<feature type="binding site" description="in other chain" evidence="8">
    <location>
        <position position="150"/>
    </location>
    <ligand>
        <name>deamido-NAD(+)</name>
        <dbReference type="ChEBI" id="CHEBI:58437"/>
        <note>ligand shared between two neighboring subunits</note>
    </ligand>
</feature>
<accession>A0A3S9XC05</accession>
<evidence type="ECO:0000256" key="2">
    <source>
        <dbReference type="ARBA" id="ARBA00022598"/>
    </source>
</evidence>
<gene>
    <name evidence="8" type="primary">nadE</name>
    <name evidence="12" type="ORF">DM558_03155</name>
</gene>
<dbReference type="InterPro" id="IPR022926">
    <property type="entry name" value="NH(3)-dep_NAD(+)_synth"/>
</dbReference>
<proteinExistence type="inferred from homology"/>
<keyword evidence="5 8" id="KW-0067">ATP-binding</keyword>
<feature type="binding site" evidence="8">
    <location>
        <position position="190"/>
    </location>
    <ligand>
        <name>deamido-NAD(+)</name>
        <dbReference type="ChEBI" id="CHEBI:58437"/>
        <note>ligand shared between two neighboring subunits</note>
    </ligand>
</feature>
<comment type="catalytic activity">
    <reaction evidence="8 10">
        <text>deamido-NAD(+) + NH4(+) + ATP = AMP + diphosphate + NAD(+) + H(+)</text>
        <dbReference type="Rhea" id="RHEA:21188"/>
        <dbReference type="ChEBI" id="CHEBI:15378"/>
        <dbReference type="ChEBI" id="CHEBI:28938"/>
        <dbReference type="ChEBI" id="CHEBI:30616"/>
        <dbReference type="ChEBI" id="CHEBI:33019"/>
        <dbReference type="ChEBI" id="CHEBI:57540"/>
        <dbReference type="ChEBI" id="CHEBI:58437"/>
        <dbReference type="ChEBI" id="CHEBI:456215"/>
        <dbReference type="EC" id="6.3.1.5"/>
    </reaction>
</comment>
<feature type="domain" description="NAD/GMP synthase" evidence="11">
    <location>
        <begin position="31"/>
        <end position="275"/>
    </location>
</feature>
<feature type="binding site" evidence="8">
    <location>
        <position position="59"/>
    </location>
    <ligand>
        <name>Mg(2+)</name>
        <dbReference type="ChEBI" id="CHEBI:18420"/>
    </ligand>
</feature>
<dbReference type="Gene3D" id="3.40.50.620">
    <property type="entry name" value="HUPs"/>
    <property type="match status" value="1"/>
</dbReference>
<dbReference type="Proteomes" id="UP000273143">
    <property type="component" value="Chromosome"/>
</dbReference>
<feature type="binding site" evidence="8">
    <location>
        <position position="170"/>
    </location>
    <ligand>
        <name>ATP</name>
        <dbReference type="ChEBI" id="CHEBI:30616"/>
    </ligand>
</feature>
<keyword evidence="2 8" id="KW-0436">Ligase</keyword>
<dbReference type="PANTHER" id="PTHR23090">
    <property type="entry name" value="NH 3 /GLUTAMINE-DEPENDENT NAD + SYNTHETASE"/>
    <property type="match status" value="1"/>
</dbReference>
<dbReference type="GO" id="GO:0046872">
    <property type="term" value="F:metal ion binding"/>
    <property type="evidence" value="ECO:0007669"/>
    <property type="project" value="UniProtKB-KW"/>
</dbReference>
<dbReference type="InterPro" id="IPR022310">
    <property type="entry name" value="NAD/GMP_synthase"/>
</dbReference>
<dbReference type="GO" id="GO:0003952">
    <property type="term" value="F:NAD+ synthase (glutamine-hydrolyzing) activity"/>
    <property type="evidence" value="ECO:0007669"/>
    <property type="project" value="InterPro"/>
</dbReference>
<feature type="binding site" description="in other chain" evidence="8">
    <location>
        <position position="183"/>
    </location>
    <ligand>
        <name>deamido-NAD(+)</name>
        <dbReference type="ChEBI" id="CHEBI:58437"/>
        <note>ligand shared between two neighboring subunits</note>
    </ligand>
</feature>
<dbReference type="InterPro" id="IPR003694">
    <property type="entry name" value="NAD_synthase"/>
</dbReference>
<keyword evidence="7 8" id="KW-0520">NAD</keyword>
<dbReference type="InterPro" id="IPR014729">
    <property type="entry name" value="Rossmann-like_a/b/a_fold"/>
</dbReference>
<keyword evidence="6 8" id="KW-0460">Magnesium</keyword>
<evidence type="ECO:0000256" key="3">
    <source>
        <dbReference type="ARBA" id="ARBA00022723"/>
    </source>
</evidence>
<feature type="binding site" evidence="8">
    <location>
        <position position="221"/>
    </location>
    <ligand>
        <name>ATP</name>
        <dbReference type="ChEBI" id="CHEBI:30616"/>
    </ligand>
</feature>
<evidence type="ECO:0000256" key="6">
    <source>
        <dbReference type="ARBA" id="ARBA00022842"/>
    </source>
</evidence>
<dbReference type="NCBIfam" id="NF001979">
    <property type="entry name" value="PRK00768.1"/>
    <property type="match status" value="1"/>
</dbReference>
<name>A0A3S9XC05_9GAMM</name>
<dbReference type="NCBIfam" id="TIGR00552">
    <property type="entry name" value="nadE"/>
    <property type="match status" value="1"/>
</dbReference>
<evidence type="ECO:0000259" key="11">
    <source>
        <dbReference type="Pfam" id="PF02540"/>
    </source>
</evidence>
<dbReference type="GO" id="GO:0009435">
    <property type="term" value="P:NAD+ biosynthetic process"/>
    <property type="evidence" value="ECO:0007669"/>
    <property type="project" value="UniProtKB-UniRule"/>
</dbReference>
<evidence type="ECO:0000256" key="5">
    <source>
        <dbReference type="ARBA" id="ARBA00022840"/>
    </source>
</evidence>
<keyword evidence="3 8" id="KW-0479">Metal-binding</keyword>
<evidence type="ECO:0000313" key="13">
    <source>
        <dbReference type="Proteomes" id="UP000273143"/>
    </source>
</evidence>
<feature type="binding site" evidence="8">
    <location>
        <position position="199"/>
    </location>
    <ligand>
        <name>ATP</name>
        <dbReference type="ChEBI" id="CHEBI:30616"/>
    </ligand>
</feature>
<comment type="similarity">
    <text evidence="1 8 9">Belongs to the NAD synthetase family.</text>
</comment>
<dbReference type="Pfam" id="PF02540">
    <property type="entry name" value="NAD_synthase"/>
    <property type="match status" value="1"/>
</dbReference>
<feature type="binding site" evidence="8">
    <location>
        <begin position="53"/>
        <end position="60"/>
    </location>
    <ligand>
        <name>ATP</name>
        <dbReference type="ChEBI" id="CHEBI:30616"/>
    </ligand>
</feature>
<dbReference type="AlphaFoldDB" id="A0A3S9XC05"/>
<feature type="binding site" evidence="8">
    <location>
        <position position="175"/>
    </location>
    <ligand>
        <name>Mg(2+)</name>
        <dbReference type="ChEBI" id="CHEBI:18420"/>
    </ligand>
</feature>